<proteinExistence type="predicted"/>
<dbReference type="EMBL" id="CABVMM010000004">
    <property type="protein sequence ID" value="VVU99950.1"/>
    <property type="molecule type" value="Genomic_DNA"/>
</dbReference>
<protein>
    <submittedName>
        <fullName evidence="1">Uncharacterized protein</fullName>
    </submittedName>
</protein>
<accession>A0AC61Y615</accession>
<name>A0AC61Y615_9FLAO</name>
<reference evidence="1" key="1">
    <citation type="submission" date="2019-09" db="EMBL/GenBank/DDBJ databases">
        <authorList>
            <person name="Rodrigo-Torres L."/>
            <person name="Arahal R. D."/>
            <person name="Lucena T."/>
        </authorList>
    </citation>
    <scope>NUCLEOTIDE SEQUENCE</scope>
    <source>
        <strain evidence="1">ISS653</strain>
    </source>
</reference>
<sequence>MSKLVEKVDSLEQKISKLLYKYKALEQENQQLQEELKAEKQNSTQLTSKISSLENQTQMLKTANAMLGSNEYKRETKLKINSLIREIDQCIVQLSE</sequence>
<evidence type="ECO:0000313" key="1">
    <source>
        <dbReference type="EMBL" id="VVU99950.1"/>
    </source>
</evidence>
<keyword evidence="2" id="KW-1185">Reference proteome</keyword>
<gene>
    <name evidence="1" type="ORF">FVB9532_01212</name>
</gene>
<organism evidence="1 2">
    <name type="scientific">Mesonia oceanica</name>
    <dbReference type="NCBI Taxonomy" id="2687242"/>
    <lineage>
        <taxon>Bacteria</taxon>
        <taxon>Pseudomonadati</taxon>
        <taxon>Bacteroidota</taxon>
        <taxon>Flavobacteriia</taxon>
        <taxon>Flavobacteriales</taxon>
        <taxon>Flavobacteriaceae</taxon>
        <taxon>Mesonia</taxon>
    </lineage>
</organism>
<comment type="caution">
    <text evidence="1">The sequence shown here is derived from an EMBL/GenBank/DDBJ whole genome shotgun (WGS) entry which is preliminary data.</text>
</comment>
<evidence type="ECO:0000313" key="2">
    <source>
        <dbReference type="Proteomes" id="UP000356253"/>
    </source>
</evidence>
<dbReference type="Proteomes" id="UP000356253">
    <property type="component" value="Unassembled WGS sequence"/>
</dbReference>